<dbReference type="SMART" id="SM00382">
    <property type="entry name" value="AAA"/>
    <property type="match status" value="1"/>
</dbReference>
<name>A0A4U8YRA9_9BACT</name>
<dbReference type="CDD" id="cd00009">
    <property type="entry name" value="AAA"/>
    <property type="match status" value="1"/>
</dbReference>
<dbReference type="InterPro" id="IPR003593">
    <property type="entry name" value="AAA+_ATPase"/>
</dbReference>
<organism evidence="6 7">
    <name type="scientific">Desulfoluna butyratoxydans</name>
    <dbReference type="NCBI Taxonomy" id="231438"/>
    <lineage>
        <taxon>Bacteria</taxon>
        <taxon>Pseudomonadati</taxon>
        <taxon>Thermodesulfobacteriota</taxon>
        <taxon>Desulfobacteria</taxon>
        <taxon>Desulfobacterales</taxon>
        <taxon>Desulfolunaceae</taxon>
        <taxon>Desulfoluna</taxon>
    </lineage>
</organism>
<evidence type="ECO:0000256" key="1">
    <source>
        <dbReference type="ARBA" id="ARBA00022741"/>
    </source>
</evidence>
<dbReference type="PROSITE" id="PS00675">
    <property type="entry name" value="SIGMA54_INTERACT_1"/>
    <property type="match status" value="1"/>
</dbReference>
<accession>A0A4U8YRA9</accession>
<keyword evidence="1" id="KW-0547">Nucleotide-binding</keyword>
<gene>
    <name evidence="6" type="ORF">MSL71_19680</name>
</gene>
<evidence type="ECO:0000313" key="6">
    <source>
        <dbReference type="EMBL" id="VFQ44322.1"/>
    </source>
</evidence>
<evidence type="ECO:0000313" key="7">
    <source>
        <dbReference type="Proteomes" id="UP000507962"/>
    </source>
</evidence>
<dbReference type="SUPFAM" id="SSF52540">
    <property type="entry name" value="P-loop containing nucleoside triphosphate hydrolases"/>
    <property type="match status" value="1"/>
</dbReference>
<dbReference type="Gene3D" id="3.40.50.300">
    <property type="entry name" value="P-loop containing nucleotide triphosphate hydrolases"/>
    <property type="match status" value="1"/>
</dbReference>
<keyword evidence="3" id="KW-0805">Transcription regulation</keyword>
<dbReference type="Pfam" id="PF00158">
    <property type="entry name" value="Sigma54_activat"/>
    <property type="match status" value="1"/>
</dbReference>
<dbReference type="GO" id="GO:0005524">
    <property type="term" value="F:ATP binding"/>
    <property type="evidence" value="ECO:0007669"/>
    <property type="project" value="UniProtKB-KW"/>
</dbReference>
<dbReference type="InterPro" id="IPR058031">
    <property type="entry name" value="AAA_lid_NorR"/>
</dbReference>
<dbReference type="RefSeq" id="WP_180139596.1">
    <property type="nucleotide sequence ID" value="NZ_CAADHO010000003.1"/>
</dbReference>
<evidence type="ECO:0000256" key="4">
    <source>
        <dbReference type="ARBA" id="ARBA00023163"/>
    </source>
</evidence>
<dbReference type="EMBL" id="CAADHO010000003">
    <property type="protein sequence ID" value="VFQ44322.1"/>
    <property type="molecule type" value="Genomic_DNA"/>
</dbReference>
<feature type="domain" description="Sigma-54 factor interaction" evidence="5">
    <location>
        <begin position="5"/>
        <end position="236"/>
    </location>
</feature>
<dbReference type="PANTHER" id="PTHR32071">
    <property type="entry name" value="TRANSCRIPTIONAL REGULATORY PROTEIN"/>
    <property type="match status" value="1"/>
</dbReference>
<dbReference type="GO" id="GO:0006355">
    <property type="term" value="P:regulation of DNA-templated transcription"/>
    <property type="evidence" value="ECO:0007669"/>
    <property type="project" value="InterPro"/>
</dbReference>
<dbReference type="InterPro" id="IPR002078">
    <property type="entry name" value="Sigma_54_int"/>
</dbReference>
<keyword evidence="7" id="KW-1185">Reference proteome</keyword>
<keyword evidence="4" id="KW-0804">Transcription</keyword>
<dbReference type="SUPFAM" id="SSF46689">
    <property type="entry name" value="Homeodomain-like"/>
    <property type="match status" value="1"/>
</dbReference>
<dbReference type="InterPro" id="IPR009057">
    <property type="entry name" value="Homeodomain-like_sf"/>
</dbReference>
<proteinExistence type="predicted"/>
<dbReference type="InterPro" id="IPR025662">
    <property type="entry name" value="Sigma_54_int_dom_ATP-bd_1"/>
</dbReference>
<protein>
    <submittedName>
        <fullName evidence="6">Bacterial regulatory protein fis family</fullName>
    </submittedName>
</protein>
<dbReference type="GO" id="GO:0043565">
    <property type="term" value="F:sequence-specific DNA binding"/>
    <property type="evidence" value="ECO:0007669"/>
    <property type="project" value="InterPro"/>
</dbReference>
<dbReference type="AlphaFoldDB" id="A0A4U8YRA9"/>
<keyword evidence="2" id="KW-0067">ATP-binding</keyword>
<evidence type="ECO:0000256" key="2">
    <source>
        <dbReference type="ARBA" id="ARBA00022840"/>
    </source>
</evidence>
<dbReference type="FunFam" id="3.40.50.300:FF:000006">
    <property type="entry name" value="DNA-binding transcriptional regulator NtrC"/>
    <property type="match status" value="1"/>
</dbReference>
<dbReference type="Proteomes" id="UP000507962">
    <property type="component" value="Unassembled WGS sequence"/>
</dbReference>
<dbReference type="InterPro" id="IPR027417">
    <property type="entry name" value="P-loop_NTPase"/>
</dbReference>
<reference evidence="6 7" key="1">
    <citation type="submission" date="2019-03" db="EMBL/GenBank/DDBJ databases">
        <authorList>
            <person name="Nijsse B."/>
        </authorList>
    </citation>
    <scope>NUCLEOTIDE SEQUENCE [LARGE SCALE GENOMIC DNA]</scope>
    <source>
        <strain evidence="6">Desulfoluna butyratoxydans MSL71</strain>
    </source>
</reference>
<dbReference type="Gene3D" id="1.10.8.60">
    <property type="match status" value="1"/>
</dbReference>
<dbReference type="Gene3D" id="1.10.10.60">
    <property type="entry name" value="Homeodomain-like"/>
    <property type="match status" value="1"/>
</dbReference>
<evidence type="ECO:0000259" key="5">
    <source>
        <dbReference type="PROSITE" id="PS50045"/>
    </source>
</evidence>
<evidence type="ECO:0000256" key="3">
    <source>
        <dbReference type="ARBA" id="ARBA00023015"/>
    </source>
</evidence>
<sequence>MSTILVGVSPAIQKIRDTLNRIASNAALNVIITGETGVGKEVVARCLHEASPRNKNEFVKVNCAAIPDTLLESELFGTEQGAYTGALKTRKGKFELADDGVLFLDEIGDMPFHLQAKLLHVLQSGEYSRLGSESNLKSNTWVISATNHDLRQKIKAKEFRADLYYRLNMVRIHIPPLRERPEDIPELIRHYTRVYSEAYADRHILPLSRDIFDRFCRFSWPGNARQLLSALKRILLIGCDEETLREILDEESPRINGSSPPPMAGNLLGQIRDLTDKSPDELADFSLRVVKQSAIDIVEREAISQILNMTNWNRTRASKILKISYKTLLTKIGQLNITRPQDAQG</sequence>
<dbReference type="Pfam" id="PF25601">
    <property type="entry name" value="AAA_lid_14"/>
    <property type="match status" value="1"/>
</dbReference>
<dbReference type="Pfam" id="PF02954">
    <property type="entry name" value="HTH_8"/>
    <property type="match status" value="1"/>
</dbReference>
<dbReference type="PROSITE" id="PS50045">
    <property type="entry name" value="SIGMA54_INTERACT_4"/>
    <property type="match status" value="1"/>
</dbReference>
<dbReference type="InterPro" id="IPR002197">
    <property type="entry name" value="HTH_Fis"/>
</dbReference>